<dbReference type="FunFam" id="1.20.1560.10:FF:000014">
    <property type="entry name" value="Multidrug resistance-associated protein member 4"/>
    <property type="match status" value="1"/>
</dbReference>
<dbReference type="InterPro" id="IPR050173">
    <property type="entry name" value="ABC_transporter_C-like"/>
</dbReference>
<feature type="transmembrane region" description="Helical" evidence="8">
    <location>
        <begin position="938"/>
        <end position="960"/>
    </location>
</feature>
<feature type="domain" description="ABC transporter" evidence="9">
    <location>
        <begin position="1032"/>
        <end position="1265"/>
    </location>
</feature>
<dbReference type="GO" id="GO:0140359">
    <property type="term" value="F:ABC-type transporter activity"/>
    <property type="evidence" value="ECO:0007669"/>
    <property type="project" value="InterPro"/>
</dbReference>
<accession>A0AAN7ZS84</accession>
<evidence type="ECO:0000256" key="6">
    <source>
        <dbReference type="ARBA" id="ARBA00022989"/>
    </source>
</evidence>
<evidence type="ECO:0000256" key="8">
    <source>
        <dbReference type="SAM" id="Phobius"/>
    </source>
</evidence>
<dbReference type="FunFam" id="1.20.1560.10:FF:000026">
    <property type="entry name" value="Multidrug resistance-associated protein lethal(2)03659"/>
    <property type="match status" value="1"/>
</dbReference>
<feature type="transmembrane region" description="Helical" evidence="8">
    <location>
        <begin position="755"/>
        <end position="775"/>
    </location>
</feature>
<name>A0AAN7ZS84_9COLE</name>
<dbReference type="CDD" id="cd03244">
    <property type="entry name" value="ABCC_MRP_domain2"/>
    <property type="match status" value="1"/>
</dbReference>
<dbReference type="PROSITE" id="PS00211">
    <property type="entry name" value="ABC_TRANSPORTER_1"/>
    <property type="match status" value="2"/>
</dbReference>
<feature type="domain" description="ABC transmembrane type-1" evidence="10">
    <location>
        <begin position="106"/>
        <end position="377"/>
    </location>
</feature>
<feature type="transmembrane region" description="Helical" evidence="8">
    <location>
        <begin position="838"/>
        <end position="868"/>
    </location>
</feature>
<dbReference type="InterPro" id="IPR003439">
    <property type="entry name" value="ABC_transporter-like_ATP-bd"/>
</dbReference>
<evidence type="ECO:0000313" key="12">
    <source>
        <dbReference type="Proteomes" id="UP001329430"/>
    </source>
</evidence>
<evidence type="ECO:0000313" key="11">
    <source>
        <dbReference type="EMBL" id="KAK5646881.1"/>
    </source>
</evidence>
<evidence type="ECO:0000256" key="1">
    <source>
        <dbReference type="ARBA" id="ARBA00004141"/>
    </source>
</evidence>
<dbReference type="InterPro" id="IPR003593">
    <property type="entry name" value="AAA+_ATPase"/>
</dbReference>
<evidence type="ECO:0000256" key="5">
    <source>
        <dbReference type="ARBA" id="ARBA00022840"/>
    </source>
</evidence>
<evidence type="ECO:0000256" key="3">
    <source>
        <dbReference type="ARBA" id="ARBA00022692"/>
    </source>
</evidence>
<feature type="domain" description="ABC transporter" evidence="9">
    <location>
        <begin position="416"/>
        <end position="642"/>
    </location>
</feature>
<dbReference type="SMART" id="SM00382">
    <property type="entry name" value="AAA"/>
    <property type="match status" value="2"/>
</dbReference>
<feature type="transmembrane region" description="Helical" evidence="8">
    <location>
        <begin position="236"/>
        <end position="259"/>
    </location>
</feature>
<keyword evidence="3 8" id="KW-0812">Transmembrane</keyword>
<feature type="transmembrane region" description="Helical" evidence="8">
    <location>
        <begin position="207"/>
        <end position="230"/>
    </location>
</feature>
<dbReference type="FunFam" id="3.40.50.300:FF:001726">
    <property type="entry name" value="Multidrug resistance-associated protein 4"/>
    <property type="match status" value="1"/>
</dbReference>
<dbReference type="PANTHER" id="PTHR24223:SF448">
    <property type="entry name" value="FI20146P1-RELATED"/>
    <property type="match status" value="1"/>
</dbReference>
<dbReference type="InterPro" id="IPR011527">
    <property type="entry name" value="ABC1_TM_dom"/>
</dbReference>
<feature type="transmembrane region" description="Helical" evidence="8">
    <location>
        <begin position="967"/>
        <end position="986"/>
    </location>
</feature>
<evidence type="ECO:0000256" key="2">
    <source>
        <dbReference type="ARBA" id="ARBA00022448"/>
    </source>
</evidence>
<dbReference type="SUPFAM" id="SSF52540">
    <property type="entry name" value="P-loop containing nucleoside triphosphate hydrolases"/>
    <property type="match status" value="2"/>
</dbReference>
<evidence type="ECO:0000256" key="4">
    <source>
        <dbReference type="ARBA" id="ARBA00022741"/>
    </source>
</evidence>
<dbReference type="GO" id="GO:0016020">
    <property type="term" value="C:membrane"/>
    <property type="evidence" value="ECO:0007669"/>
    <property type="project" value="UniProtKB-SubCell"/>
</dbReference>
<dbReference type="CDD" id="cd03250">
    <property type="entry name" value="ABCC_MRP_domain1"/>
    <property type="match status" value="1"/>
</dbReference>
<protein>
    <submittedName>
        <fullName evidence="11">Uncharacterized protein</fullName>
    </submittedName>
</protein>
<reference evidence="11 12" key="1">
    <citation type="journal article" date="2024" name="Insects">
        <title>An Improved Chromosome-Level Genome Assembly of the Firefly Pyrocoelia pectoralis.</title>
        <authorList>
            <person name="Fu X."/>
            <person name="Meyer-Rochow V.B."/>
            <person name="Ballantyne L."/>
            <person name="Zhu X."/>
        </authorList>
    </citation>
    <scope>NUCLEOTIDE SEQUENCE [LARGE SCALE GENOMIC DNA]</scope>
    <source>
        <strain evidence="11">XCY_ONT2</strain>
    </source>
</reference>
<dbReference type="PROSITE" id="PS50929">
    <property type="entry name" value="ABC_TM1F"/>
    <property type="match status" value="2"/>
</dbReference>
<dbReference type="Pfam" id="PF00005">
    <property type="entry name" value="ABC_tran"/>
    <property type="match status" value="2"/>
</dbReference>
<keyword evidence="12" id="KW-1185">Reference proteome</keyword>
<keyword evidence="5" id="KW-0067">ATP-binding</keyword>
<dbReference type="Gene3D" id="3.40.50.300">
    <property type="entry name" value="P-loop containing nucleotide triphosphate hydrolases"/>
    <property type="match status" value="2"/>
</dbReference>
<dbReference type="GO" id="GO:0016887">
    <property type="term" value="F:ATP hydrolysis activity"/>
    <property type="evidence" value="ECO:0007669"/>
    <property type="project" value="InterPro"/>
</dbReference>
<feature type="domain" description="ABC transmembrane type-1" evidence="10">
    <location>
        <begin position="703"/>
        <end position="995"/>
    </location>
</feature>
<gene>
    <name evidence="11" type="ORF">RI129_005345</name>
</gene>
<comment type="caution">
    <text evidence="11">The sequence shown here is derived from an EMBL/GenBank/DDBJ whole genome shotgun (WGS) entry which is preliminary data.</text>
</comment>
<evidence type="ECO:0000256" key="7">
    <source>
        <dbReference type="ARBA" id="ARBA00023136"/>
    </source>
</evidence>
<evidence type="ECO:0000259" key="9">
    <source>
        <dbReference type="PROSITE" id="PS50893"/>
    </source>
</evidence>
<dbReference type="InterPro" id="IPR036640">
    <property type="entry name" value="ABC1_TM_sf"/>
</dbReference>
<dbReference type="EMBL" id="JAVRBK010000003">
    <property type="protein sequence ID" value="KAK5646881.1"/>
    <property type="molecule type" value="Genomic_DNA"/>
</dbReference>
<feature type="transmembrane region" description="Helical" evidence="8">
    <location>
        <begin position="698"/>
        <end position="726"/>
    </location>
</feature>
<dbReference type="GO" id="GO:0005524">
    <property type="term" value="F:ATP binding"/>
    <property type="evidence" value="ECO:0007669"/>
    <property type="project" value="UniProtKB-KW"/>
</dbReference>
<dbReference type="Gene3D" id="1.20.1560.10">
    <property type="entry name" value="ABC transporter type 1, transmembrane domain"/>
    <property type="match status" value="2"/>
</dbReference>
<keyword evidence="6 8" id="KW-1133">Transmembrane helix</keyword>
<proteinExistence type="predicted"/>
<keyword evidence="7 8" id="KW-0472">Membrane</keyword>
<evidence type="ECO:0000259" key="10">
    <source>
        <dbReference type="PROSITE" id="PS50929"/>
    </source>
</evidence>
<organism evidence="11 12">
    <name type="scientific">Pyrocoelia pectoralis</name>
    <dbReference type="NCBI Taxonomy" id="417401"/>
    <lineage>
        <taxon>Eukaryota</taxon>
        <taxon>Metazoa</taxon>
        <taxon>Ecdysozoa</taxon>
        <taxon>Arthropoda</taxon>
        <taxon>Hexapoda</taxon>
        <taxon>Insecta</taxon>
        <taxon>Pterygota</taxon>
        <taxon>Neoptera</taxon>
        <taxon>Endopterygota</taxon>
        <taxon>Coleoptera</taxon>
        <taxon>Polyphaga</taxon>
        <taxon>Elateriformia</taxon>
        <taxon>Elateroidea</taxon>
        <taxon>Lampyridae</taxon>
        <taxon>Lampyrinae</taxon>
        <taxon>Pyrocoelia</taxon>
    </lineage>
</organism>
<keyword evidence="4" id="KW-0547">Nucleotide-binding</keyword>
<sequence>MDLGLHESDKPNPRENANIFSILTLWYTLPTFLLGRKKSLEISDVYKTLPSHQSKQLGDRLEHAWKIEEANSLKSKRQPSLSRVFFKTFGLEYATLMLPTAVSELIARLLQPLMLGELISYYTPGQTSITKSEAYCFAAGVVACSLVQVFIVSLSALAYSQIGMKMRIATCSLIYRKTLKLRKSTLREMTVGHVVNLLSNDVSRFDFVMAISHFLWVGPLQTVIVIYFVYQEAGVSAIIGVVVLLLFLPLQFIMAKVIAKLRLQSAKRTDERVRVMNEIISGIQVIKMYSWEKPFSQLVSSLRKSEIKFVRTISYMQGGFLSFFLYASPLCLFVSMLSYTLFDEHITAKKLFVLTSFFNILRINMCNIFTQATARVAELSISIKRIRNFLMYDECNKNKDTNKNTKVSKSVSEHCINSISITNGMAKWIESSADYSLKNLNMKVKRGTTIGVIGPVGSGKSTLLQVILRELHLVEGSMELCGVVSYASQEPWIFNGTVRQNITFNKPYWELRYKNVVNKCCLNSDLLSLPNGDMTTVGERGVSLSGGQRARVNLARTIYQEADIYLLDDPLSAVDTHVAKELFDECIKGFLSEKTVILVTHQLHFLKEVDSIILFENGSVKAEGTFHQLQRSGLDFAKLLKVEEKNAEKLSKEKGSEEKSSSFEDLYQIKSNGNEEQKSEGSVSKDVYKSYIKAGANWFVILLVFLLFLILQAAISFGEVFVSIWATEEEKRFNSTVTLGESERDIWNFSTEAYLYSYGGIIVLIATLTISRNLVFHTICMRSSVTLHYNMFNSIIRGTMRFFNTNPSGRILNRFSKDIGAVDDMLPITTLDSFQYSFMLLGIVVVVASVNPWLLIPTAVIFILFYFLRNFYLGTSRNVKRLEGIARSPVFGHLNASLQGLTTIRALRAESTLVHEFDGLQDLHSETYFLFMSSSQAFAYYLDLSCTIYICLVTFSCVLVDSSMTGGNVGLVITQSLGLIGLFQWATRQSAEVENQMTSVERVLEYQKIEHERSLETENIIPPDSWPQYGEVKFVNVFLKYFPNDPPILKNLTFSISSLEKVGIVGRTGAGKSSLINALFQLSDTSGSILIDGIDIKKIGLVDLRSKISIIPQEPVLFSGTIRKNLDPFNEYGDDALWSALEDVELKNLIRELNLGLNSIIHDGGSNLSVGQRQLICLARAILRNNKLLVLDEATANVDPQTDALIQKTIRNQFAQCTVLTIAHRLNTIMDSDQILVMEAGSLAEFGHPYILLQNTNGVFYGMVLQTGAAMAHNLTEIARQNYNNALGIKRGS</sequence>
<feature type="transmembrane region" description="Helical" evidence="8">
    <location>
        <begin position="137"/>
        <end position="159"/>
    </location>
</feature>
<feature type="transmembrane region" description="Helical" evidence="8">
    <location>
        <begin position="318"/>
        <end position="339"/>
    </location>
</feature>
<dbReference type="PROSITE" id="PS50893">
    <property type="entry name" value="ABC_TRANSPORTER_2"/>
    <property type="match status" value="2"/>
</dbReference>
<dbReference type="InterPro" id="IPR017871">
    <property type="entry name" value="ABC_transporter-like_CS"/>
</dbReference>
<dbReference type="PANTHER" id="PTHR24223">
    <property type="entry name" value="ATP-BINDING CASSETTE SUB-FAMILY C"/>
    <property type="match status" value="1"/>
</dbReference>
<dbReference type="Pfam" id="PF00664">
    <property type="entry name" value="ABC_membrane"/>
    <property type="match status" value="2"/>
</dbReference>
<dbReference type="Proteomes" id="UP001329430">
    <property type="component" value="Chromosome 3"/>
</dbReference>
<comment type="subcellular location">
    <subcellularLocation>
        <location evidence="1">Membrane</location>
        <topology evidence="1">Multi-pass membrane protein</topology>
    </subcellularLocation>
</comment>
<keyword evidence="2" id="KW-0813">Transport</keyword>
<dbReference type="FunFam" id="3.40.50.300:FF:000163">
    <property type="entry name" value="Multidrug resistance-associated protein member 4"/>
    <property type="match status" value="1"/>
</dbReference>
<dbReference type="SUPFAM" id="SSF90123">
    <property type="entry name" value="ABC transporter transmembrane region"/>
    <property type="match status" value="2"/>
</dbReference>
<dbReference type="InterPro" id="IPR027417">
    <property type="entry name" value="P-loop_NTPase"/>
</dbReference>